<gene>
    <name evidence="2" type="ORF">UFOPK1722_01346</name>
</gene>
<protein>
    <submittedName>
        <fullName evidence="2">Unannotated protein</fullName>
    </submittedName>
</protein>
<dbReference type="GO" id="GO:0030170">
    <property type="term" value="F:pyridoxal phosphate binding"/>
    <property type="evidence" value="ECO:0007669"/>
    <property type="project" value="InterPro"/>
</dbReference>
<feature type="domain" description="Aminotransferase class I/classII large" evidence="1">
    <location>
        <begin position="6"/>
        <end position="89"/>
    </location>
</feature>
<dbReference type="InterPro" id="IPR015422">
    <property type="entry name" value="PyrdxlP-dep_Trfase_small"/>
</dbReference>
<organism evidence="2">
    <name type="scientific">freshwater metagenome</name>
    <dbReference type="NCBI Taxonomy" id="449393"/>
    <lineage>
        <taxon>unclassified sequences</taxon>
        <taxon>metagenomes</taxon>
        <taxon>ecological metagenomes</taxon>
    </lineage>
</organism>
<proteinExistence type="predicted"/>
<evidence type="ECO:0000259" key="1">
    <source>
        <dbReference type="Pfam" id="PF00155"/>
    </source>
</evidence>
<accession>A0A6J6FDN5</accession>
<dbReference type="InterPro" id="IPR015424">
    <property type="entry name" value="PyrdxlP-dep_Trfase"/>
</dbReference>
<dbReference type="EMBL" id="CAEZTS010000127">
    <property type="protein sequence ID" value="CAB4585839.1"/>
    <property type="molecule type" value="Genomic_DNA"/>
</dbReference>
<dbReference type="Pfam" id="PF00155">
    <property type="entry name" value="Aminotran_1_2"/>
    <property type="match status" value="1"/>
</dbReference>
<evidence type="ECO:0000313" key="2">
    <source>
        <dbReference type="EMBL" id="CAB4585839.1"/>
    </source>
</evidence>
<dbReference type="SUPFAM" id="SSF53383">
    <property type="entry name" value="PLP-dependent transferases"/>
    <property type="match status" value="1"/>
</dbReference>
<reference evidence="2" key="1">
    <citation type="submission" date="2020-05" db="EMBL/GenBank/DDBJ databases">
        <authorList>
            <person name="Chiriac C."/>
            <person name="Salcher M."/>
            <person name="Ghai R."/>
            <person name="Kavagutti S V."/>
        </authorList>
    </citation>
    <scope>NUCLEOTIDE SEQUENCE</scope>
</reference>
<sequence length="119" mass="12772">MLLELLDDRGTLETLARSREEYATRRRTVVEILNRRDVHTTGTDGINLWVRVANERSALMALAAQGIGAAPGEPFLVLDHPDSLRVTVGLLGPNSDIVGVAEAIASAAVSSGEARRGQR</sequence>
<dbReference type="AlphaFoldDB" id="A0A6J6FDN5"/>
<dbReference type="InterPro" id="IPR004839">
    <property type="entry name" value="Aminotransferase_I/II_large"/>
</dbReference>
<name>A0A6J6FDN5_9ZZZZ</name>
<dbReference type="Gene3D" id="3.90.1150.10">
    <property type="entry name" value="Aspartate Aminotransferase, domain 1"/>
    <property type="match status" value="1"/>
</dbReference>